<dbReference type="Proteomes" id="UP000214646">
    <property type="component" value="Unassembled WGS sequence"/>
</dbReference>
<dbReference type="AlphaFoldDB" id="A0A225DWU6"/>
<gene>
    <name evidence="1" type="ORF">FRUB_04234</name>
</gene>
<name>A0A225DWU6_9BACT</name>
<protein>
    <submittedName>
        <fullName evidence="1">Uncharacterized protein</fullName>
    </submittedName>
</protein>
<comment type="caution">
    <text evidence="1">The sequence shown here is derived from an EMBL/GenBank/DDBJ whole genome shotgun (WGS) entry which is preliminary data.</text>
</comment>
<accession>A0A225DWU6</accession>
<dbReference type="RefSeq" id="WP_088255362.1">
    <property type="nucleotide sequence ID" value="NZ_NIDE01000005.1"/>
</dbReference>
<sequence length="65" mass="7375">MSTNQAITRRSFTSTFTFTGKPTEETRKALLASGYQFDAKSRQWFRRVEESDVVGEEVIAQQLAA</sequence>
<evidence type="ECO:0000313" key="2">
    <source>
        <dbReference type="Proteomes" id="UP000214646"/>
    </source>
</evidence>
<dbReference type="OrthoDB" id="9961961at2"/>
<reference evidence="2" key="1">
    <citation type="submission" date="2017-06" db="EMBL/GenBank/DDBJ databases">
        <title>Genome analysis of Fimbriiglobus ruber SP5, the first member of the order Planctomycetales with confirmed chitinolytic capability.</title>
        <authorList>
            <person name="Ravin N.V."/>
            <person name="Rakitin A.L."/>
            <person name="Ivanova A.A."/>
            <person name="Beletsky A.V."/>
            <person name="Kulichevskaya I.S."/>
            <person name="Mardanov A.V."/>
            <person name="Dedysh S.N."/>
        </authorList>
    </citation>
    <scope>NUCLEOTIDE SEQUENCE [LARGE SCALE GENOMIC DNA]</scope>
    <source>
        <strain evidence="2">SP5</strain>
    </source>
</reference>
<dbReference type="EMBL" id="NIDE01000005">
    <property type="protein sequence ID" value="OWK42156.1"/>
    <property type="molecule type" value="Genomic_DNA"/>
</dbReference>
<organism evidence="1 2">
    <name type="scientific">Fimbriiglobus ruber</name>
    <dbReference type="NCBI Taxonomy" id="1908690"/>
    <lineage>
        <taxon>Bacteria</taxon>
        <taxon>Pseudomonadati</taxon>
        <taxon>Planctomycetota</taxon>
        <taxon>Planctomycetia</taxon>
        <taxon>Gemmatales</taxon>
        <taxon>Gemmataceae</taxon>
        <taxon>Fimbriiglobus</taxon>
    </lineage>
</organism>
<proteinExistence type="predicted"/>
<keyword evidence="2" id="KW-1185">Reference proteome</keyword>
<evidence type="ECO:0000313" key="1">
    <source>
        <dbReference type="EMBL" id="OWK42156.1"/>
    </source>
</evidence>